<dbReference type="RefSeq" id="WP_110101419.1">
    <property type="nucleotide sequence ID" value="NZ_CP122566.1"/>
</dbReference>
<dbReference type="InterPro" id="IPR036388">
    <property type="entry name" value="WH-like_DNA-bd_sf"/>
</dbReference>
<reference evidence="5 6" key="1">
    <citation type="submission" date="2023-03" db="EMBL/GenBank/DDBJ databases">
        <title>Complete genome sequences of several Auritidibacter ignavus strains isolated from ear infections.</title>
        <authorList>
            <person name="Baehr T."/>
            <person name="Baumhoegger A.M."/>
        </authorList>
    </citation>
    <scope>NUCLEOTIDE SEQUENCE [LARGE SCALE GENOMIC DNA]</scope>
    <source>
        <strain evidence="5 6">BABAE-6</strain>
    </source>
</reference>
<dbReference type="GO" id="GO:0003677">
    <property type="term" value="F:DNA binding"/>
    <property type="evidence" value="ECO:0007669"/>
    <property type="project" value="UniProtKB-KW"/>
</dbReference>
<dbReference type="InterPro" id="IPR036390">
    <property type="entry name" value="WH_DNA-bd_sf"/>
</dbReference>
<dbReference type="PROSITE" id="PS50949">
    <property type="entry name" value="HTH_GNTR"/>
    <property type="match status" value="1"/>
</dbReference>
<feature type="domain" description="HTH gntR-type" evidence="4">
    <location>
        <begin position="5"/>
        <end position="72"/>
    </location>
</feature>
<dbReference type="SMART" id="SM00345">
    <property type="entry name" value="HTH_GNTR"/>
    <property type="match status" value="1"/>
</dbReference>
<dbReference type="GO" id="GO:0003700">
    <property type="term" value="F:DNA-binding transcription factor activity"/>
    <property type="evidence" value="ECO:0007669"/>
    <property type="project" value="InterPro"/>
</dbReference>
<evidence type="ECO:0000256" key="2">
    <source>
        <dbReference type="ARBA" id="ARBA00023125"/>
    </source>
</evidence>
<dbReference type="PANTHER" id="PTHR43537:SF5">
    <property type="entry name" value="UXU OPERON TRANSCRIPTIONAL REGULATOR"/>
    <property type="match status" value="1"/>
</dbReference>
<dbReference type="Pfam" id="PF00392">
    <property type="entry name" value="GntR"/>
    <property type="match status" value="1"/>
</dbReference>
<evidence type="ECO:0000313" key="5">
    <source>
        <dbReference type="EMBL" id="WGH92865.1"/>
    </source>
</evidence>
<name>A0AAJ6DBQ1_9MICC</name>
<dbReference type="EMBL" id="CP122566">
    <property type="protein sequence ID" value="WGH92865.1"/>
    <property type="molecule type" value="Genomic_DNA"/>
</dbReference>
<keyword evidence="1" id="KW-0805">Transcription regulation</keyword>
<keyword evidence="2" id="KW-0238">DNA-binding</keyword>
<dbReference type="Gene3D" id="1.10.10.10">
    <property type="entry name" value="Winged helix-like DNA-binding domain superfamily/Winged helix DNA-binding domain"/>
    <property type="match status" value="1"/>
</dbReference>
<dbReference type="InterPro" id="IPR000524">
    <property type="entry name" value="Tscrpt_reg_HTH_GntR"/>
</dbReference>
<dbReference type="AlphaFoldDB" id="A0AAJ6DBQ1"/>
<organism evidence="5 6">
    <name type="scientific">Auritidibacter ignavus</name>
    <dbReference type="NCBI Taxonomy" id="678932"/>
    <lineage>
        <taxon>Bacteria</taxon>
        <taxon>Bacillati</taxon>
        <taxon>Actinomycetota</taxon>
        <taxon>Actinomycetes</taxon>
        <taxon>Micrococcales</taxon>
        <taxon>Micrococcaceae</taxon>
        <taxon>Auritidibacter</taxon>
    </lineage>
</organism>
<keyword evidence="3" id="KW-0804">Transcription</keyword>
<evidence type="ECO:0000256" key="3">
    <source>
        <dbReference type="ARBA" id="ARBA00023163"/>
    </source>
</evidence>
<evidence type="ECO:0000256" key="1">
    <source>
        <dbReference type="ARBA" id="ARBA00023015"/>
    </source>
</evidence>
<evidence type="ECO:0000313" key="6">
    <source>
        <dbReference type="Proteomes" id="UP001224674"/>
    </source>
</evidence>
<gene>
    <name evidence="5" type="ORF">QDX21_11290</name>
</gene>
<dbReference type="Gene3D" id="1.20.120.530">
    <property type="entry name" value="GntR ligand-binding domain-like"/>
    <property type="match status" value="1"/>
</dbReference>
<protein>
    <submittedName>
        <fullName evidence="5">GntR family transcriptional regulator</fullName>
    </submittedName>
</protein>
<dbReference type="CDD" id="cd07377">
    <property type="entry name" value="WHTH_GntR"/>
    <property type="match status" value="1"/>
</dbReference>
<dbReference type="InterPro" id="IPR011711">
    <property type="entry name" value="GntR_C"/>
</dbReference>
<proteinExistence type="predicted"/>
<accession>A0AAJ6DBQ1</accession>
<sequence>MSKLSGAAERAATRLRAEISHGQLVPGTKLGEHRLADRLSISRNTLREAFHLLGEDGLVEKIPHRGVFVARPTHEDVREIYQLRRMIEPAAIMWGHLTDEQLRTLDEATTAALDYREAGAVSKMADVNQLVHETIASMTGSTSLIQLMDRTLARVRLVFHGMAEIPDFHSMFVDDNRHVVTCLLQDQREEAAALIPPYFARAESLLLTFMSQSQNDPEPLSDEAPAPRREDTRLGNLVVGIPGIGDHHVSGRVPDGQIGC</sequence>
<dbReference type="Proteomes" id="UP001224674">
    <property type="component" value="Chromosome"/>
</dbReference>
<dbReference type="InterPro" id="IPR008920">
    <property type="entry name" value="TF_FadR/GntR_C"/>
</dbReference>
<dbReference type="Pfam" id="PF07729">
    <property type="entry name" value="FCD"/>
    <property type="match status" value="1"/>
</dbReference>
<dbReference type="SUPFAM" id="SSF48008">
    <property type="entry name" value="GntR ligand-binding domain-like"/>
    <property type="match status" value="1"/>
</dbReference>
<dbReference type="SMART" id="SM00895">
    <property type="entry name" value="FCD"/>
    <property type="match status" value="1"/>
</dbReference>
<dbReference type="SUPFAM" id="SSF46785">
    <property type="entry name" value="Winged helix' DNA-binding domain"/>
    <property type="match status" value="1"/>
</dbReference>
<dbReference type="PANTHER" id="PTHR43537">
    <property type="entry name" value="TRANSCRIPTIONAL REGULATOR, GNTR FAMILY"/>
    <property type="match status" value="1"/>
</dbReference>
<keyword evidence="6" id="KW-1185">Reference proteome</keyword>
<evidence type="ECO:0000259" key="4">
    <source>
        <dbReference type="PROSITE" id="PS50949"/>
    </source>
</evidence>